<evidence type="ECO:0000313" key="12">
    <source>
        <dbReference type="EMBL" id="PWC07492.1"/>
    </source>
</evidence>
<dbReference type="RefSeq" id="WP_108962468.1">
    <property type="nucleotide sequence ID" value="NZ_QEFB01000004.1"/>
</dbReference>
<proteinExistence type="predicted"/>
<evidence type="ECO:0000256" key="9">
    <source>
        <dbReference type="ARBA" id="ARBA00041175"/>
    </source>
</evidence>
<dbReference type="SUPFAM" id="SSF55804">
    <property type="entry name" value="Phoshotransferase/anion transport protein"/>
    <property type="match status" value="1"/>
</dbReference>
<organism evidence="12 13">
    <name type="scientific">Mycetocola zhujimingii</name>
    <dbReference type="NCBI Taxonomy" id="2079792"/>
    <lineage>
        <taxon>Bacteria</taxon>
        <taxon>Bacillati</taxon>
        <taxon>Actinomycetota</taxon>
        <taxon>Actinomycetes</taxon>
        <taxon>Micrococcales</taxon>
        <taxon>Microbacteriaceae</taxon>
        <taxon>Mycetocola</taxon>
    </lineage>
</organism>
<gene>
    <name evidence="12" type="ORF">DF223_05435</name>
</gene>
<keyword evidence="7" id="KW-0418">Kinase</keyword>
<comment type="caution">
    <text evidence="12">The sequence shown here is derived from an EMBL/GenBank/DDBJ whole genome shotgun (WGS) entry which is preliminary data.</text>
</comment>
<accession>A0A2U1TF33</accession>
<dbReference type="GO" id="GO:0016301">
    <property type="term" value="F:kinase activity"/>
    <property type="evidence" value="ECO:0007669"/>
    <property type="project" value="UniProtKB-KW"/>
</dbReference>
<dbReference type="AlphaFoldDB" id="A0A2U1TF33"/>
<dbReference type="Gene3D" id="3.40.930.10">
    <property type="entry name" value="Mannitol-specific EII, Chain A"/>
    <property type="match status" value="1"/>
</dbReference>
<evidence type="ECO:0000256" key="7">
    <source>
        <dbReference type="ARBA" id="ARBA00022777"/>
    </source>
</evidence>
<evidence type="ECO:0000256" key="10">
    <source>
        <dbReference type="ARBA" id="ARBA00042072"/>
    </source>
</evidence>
<keyword evidence="6" id="KW-0598">Phosphotransferase system</keyword>
<keyword evidence="4" id="KW-0597">Phosphoprotein</keyword>
<dbReference type="InterPro" id="IPR002178">
    <property type="entry name" value="PTS_EIIA_type-2_dom"/>
</dbReference>
<protein>
    <recommendedName>
        <fullName evidence="9">Ascorbate-specific PTS system EIIA component</fullName>
    </recommendedName>
    <alternativeName>
        <fullName evidence="10">Ascorbate-specific phosphotransferase enzyme IIA component</fullName>
    </alternativeName>
</protein>
<keyword evidence="5" id="KW-0808">Transferase</keyword>
<comment type="function">
    <text evidence="8">The phosphoenolpyruvate-dependent sugar phosphotransferase system (sugar PTS), a major carbohydrate active transport system, catalyzes the phosphorylation of incoming sugar substrates concomitantly with their translocation across the cell membrane. The enzyme II UlaABC PTS system is involved in ascorbate transport.</text>
</comment>
<evidence type="ECO:0000256" key="8">
    <source>
        <dbReference type="ARBA" id="ARBA00037387"/>
    </source>
</evidence>
<reference evidence="13" key="1">
    <citation type="submission" date="2018-04" db="EMBL/GenBank/DDBJ databases">
        <authorList>
            <person name="Liu S."/>
            <person name="Wang Z."/>
            <person name="Li J."/>
        </authorList>
    </citation>
    <scope>NUCLEOTIDE SEQUENCE [LARGE SCALE GENOMIC DNA]</scope>
    <source>
        <strain evidence="13">622</strain>
    </source>
</reference>
<evidence type="ECO:0000256" key="2">
    <source>
        <dbReference type="ARBA" id="ARBA00022448"/>
    </source>
</evidence>
<name>A0A2U1TF33_9MICO</name>
<evidence type="ECO:0000256" key="3">
    <source>
        <dbReference type="ARBA" id="ARBA00022490"/>
    </source>
</evidence>
<dbReference type="PANTHER" id="PTHR36203">
    <property type="entry name" value="ASCORBATE-SPECIFIC PTS SYSTEM EIIA COMPONENT"/>
    <property type="match status" value="1"/>
</dbReference>
<evidence type="ECO:0000259" key="11">
    <source>
        <dbReference type="PROSITE" id="PS51094"/>
    </source>
</evidence>
<comment type="subcellular location">
    <subcellularLocation>
        <location evidence="1">Cytoplasm</location>
    </subcellularLocation>
</comment>
<dbReference type="EMBL" id="QEFB01000004">
    <property type="protein sequence ID" value="PWC07492.1"/>
    <property type="molecule type" value="Genomic_DNA"/>
</dbReference>
<dbReference type="Proteomes" id="UP000244962">
    <property type="component" value="Unassembled WGS sequence"/>
</dbReference>
<dbReference type="GO" id="GO:0005737">
    <property type="term" value="C:cytoplasm"/>
    <property type="evidence" value="ECO:0007669"/>
    <property type="project" value="UniProtKB-SubCell"/>
</dbReference>
<dbReference type="GO" id="GO:0009401">
    <property type="term" value="P:phosphoenolpyruvate-dependent sugar phosphotransferase system"/>
    <property type="evidence" value="ECO:0007669"/>
    <property type="project" value="UniProtKB-KW"/>
</dbReference>
<keyword evidence="3" id="KW-0963">Cytoplasm</keyword>
<keyword evidence="13" id="KW-1185">Reference proteome</keyword>
<evidence type="ECO:0000256" key="6">
    <source>
        <dbReference type="ARBA" id="ARBA00022683"/>
    </source>
</evidence>
<sequence>MTLPPLPDSAVELGRVAHDWREAIRITGEALVKSGVTQPGYTDRMIDVIEEFGAYIVIAPGLALAHARPGADVRREGLAVVTLAEPVAFGHPHNDPVNVILGLAVTTPESHVTSVAALANVFNDASAIPAVAAATTADAVRAVLGASQEEAA</sequence>
<evidence type="ECO:0000256" key="1">
    <source>
        <dbReference type="ARBA" id="ARBA00004496"/>
    </source>
</evidence>
<dbReference type="Pfam" id="PF00359">
    <property type="entry name" value="PTS_EIIA_2"/>
    <property type="match status" value="1"/>
</dbReference>
<evidence type="ECO:0000313" key="13">
    <source>
        <dbReference type="Proteomes" id="UP000244962"/>
    </source>
</evidence>
<keyword evidence="2" id="KW-0813">Transport</keyword>
<evidence type="ECO:0000256" key="4">
    <source>
        <dbReference type="ARBA" id="ARBA00022553"/>
    </source>
</evidence>
<feature type="domain" description="PTS EIIA type-2" evidence="11">
    <location>
        <begin position="4"/>
        <end position="147"/>
    </location>
</feature>
<dbReference type="InterPro" id="IPR051351">
    <property type="entry name" value="Ascorbate-PTS_EIIA_comp"/>
</dbReference>
<dbReference type="PROSITE" id="PS51094">
    <property type="entry name" value="PTS_EIIA_TYPE_2"/>
    <property type="match status" value="1"/>
</dbReference>
<dbReference type="PANTHER" id="PTHR36203:SF1">
    <property type="entry name" value="ASCORBATE-SPECIFIC PTS SYSTEM EIIA COMPONENT"/>
    <property type="match status" value="1"/>
</dbReference>
<evidence type="ECO:0000256" key="5">
    <source>
        <dbReference type="ARBA" id="ARBA00022679"/>
    </source>
</evidence>
<dbReference type="InterPro" id="IPR016152">
    <property type="entry name" value="PTrfase/Anion_transptr"/>
</dbReference>